<dbReference type="RefSeq" id="WP_303303729.1">
    <property type="nucleotide sequence ID" value="NZ_BAABDA010000001.1"/>
</dbReference>
<dbReference type="Proteomes" id="UP001176806">
    <property type="component" value="Unassembled WGS sequence"/>
</dbReference>
<evidence type="ECO:0000313" key="2">
    <source>
        <dbReference type="Proteomes" id="UP001176806"/>
    </source>
</evidence>
<keyword evidence="2" id="KW-1185">Reference proteome</keyword>
<dbReference type="InterPro" id="IPR026341">
    <property type="entry name" value="T9SS_type_B"/>
</dbReference>
<dbReference type="NCBIfam" id="TIGR04131">
    <property type="entry name" value="Bac_Flav_CTERM"/>
    <property type="match status" value="1"/>
</dbReference>
<reference evidence="1" key="1">
    <citation type="submission" date="2023-07" db="EMBL/GenBank/DDBJ databases">
        <title>Two novel species in the genus Flavivirga.</title>
        <authorList>
            <person name="Kwon K."/>
        </authorList>
    </citation>
    <scope>NUCLEOTIDE SEQUENCE</scope>
    <source>
        <strain evidence="1">KACC 14158</strain>
    </source>
</reference>
<evidence type="ECO:0000313" key="1">
    <source>
        <dbReference type="EMBL" id="MDO5976434.1"/>
    </source>
</evidence>
<proteinExistence type="predicted"/>
<sequence>MSIQGFSQLSNKHYIPPLTNANFNSAFPEDQYIYLSTPSTSDIAYTITPIGQASSITGILSSTNPAIIPLGSGNGQLFMLSSQTSTVTNNKGYIIEATGSVYASIRVNAGAQAGALVSKGLSALGTTFRIGSFTNENPQDNFLSFVSVMATENNTQIRFDDLPSGLIIENYSGPTPVITTLNEGESYTIAISSDATSINRDGLIGCLVSSDKPIVVNCGSANGSFHNGNGRDYGIDQIVDVTKVGTEYIFVKGDGSNNWENILIVAHTNNTTISINGNASIATINAGDYYVIEGGQYSTSGNMYVQTSQPVFAYQGIGADPNSEANQGMFFVPPLSCEARGDLDNIANINNIGSTNYTGGITLITKIGATVTVTSSTSGNVAIGSPSAVTGKSDYITYKVTGLSGNISVQSTDELYCAYYNQNDTATSGSFYSGFPSAPEINFDLTFTPLGICIPNATLEISNMSNFSSIEWYHDDGTGFVGTGNNTSQFVPSVSGTYKAIGILICSGDPLESLEVPVSICPDDVDVDGIIDNIDIDNDNDGILNCVESYGDYDINLSNTASGSISIGGGYTYNGTTTPIGNVAATPFIGDSDGTFLSNTPNKNGTVETSVTYDLNFNTPLNLMVEYATASSLGTSLLTNDQEFIIKVPNTRTITLLDPNDQLLVDTNFDGIYETGVTQFSAFEIRFKLNTFSLAIGSGTFSFLANSVDNFTYVHKNNSDTNSNQASFKISATCIGKDTDFDGIEDALDLDSDNDGLPDFVENDGFLIPLSGIDVDLNGLDDVYDINATLLDSDNDAVFDFYDLDSDNDGIYDLIESGQFGTLSDTNLDGIEDGPNYGVNGWADAAETTPDSNIIGYAPNDLDNDSIFSYIDLDSDGDTCSDVIEAGFSDADNNAILGDNAITTNATGLVTNANDGYTLPDSNYLNFAPIIITTQPQDTAVCHFSSTTLSIITSTIGTIQWEVSTDGINWNAITNNTIYSGSQTVNLNITGTPLSYDSNQYRAFLNVAGNSCGLYSDEIELTVNPLPNVNSPVTLVQCDDEDPTTLGYSPFNLKEVENEISANAANETFTYFLTQIAAIFGDLTSTDYINNPTTFVNRTSGSDIVWARIESPFGCIQISEIQLNVSTTVIPTSFLRTFNQCDDFLDRDGFDNANNDNRDGIASFDFSSVSNEIKTIVTTGDPHFYRNETDALAEINEITDISNYRNIGYPGSQFIYVRVDSDITNDCLALGAHVFLNVEALPIANPVTPFITCDNDTDSSNGFSFNTSNLETDLLNGQSLADVSVSYFDALGTQLTDFDGNLISSPFPNTFLSSSQTITARVTNNNTAAPDGPCDDETTIEFRVDVQPIANQISTQTVCDGDSGDLDNDGYFPFDTSTFTNTILGSQLGTMDIYYDYIDEDGIPVIDATSLPNPLISRNQSIIVEVINPKNISCTATTNIELIVNPLPEFTVETPRIVCTSDPSFNITLSPKEASITETFTYTWYWDSLDGSITNQFISNDRDIIVSNPGTYHITLTKTDGTNCPRTRDIFVDASEQATITLDDIDISAPSYNHTVSIKDPSLLGFGEYDYALQEEDSPFIVFQDEPVFNNLTPGFYTLHIRDVVCATTMLNIPVIGHTQFFTPNGDTINDYWNIKGISATNQSGSVVLIFDRYGRLLKQINPLGPGWDGTLNGTLLPTDDYWFRVYLEDGREFSGHFTLKR</sequence>
<dbReference type="EMBL" id="JAUOEL010000008">
    <property type="protein sequence ID" value="MDO5976434.1"/>
    <property type="molecule type" value="Genomic_DNA"/>
</dbReference>
<comment type="caution">
    <text evidence="1">The sequence shown here is derived from an EMBL/GenBank/DDBJ whole genome shotgun (WGS) entry which is preliminary data.</text>
</comment>
<gene>
    <name evidence="1" type="ORF">Q4Q40_19720</name>
</gene>
<accession>A0ABT8WTW6</accession>
<dbReference type="Pfam" id="PF13585">
    <property type="entry name" value="CHU_C"/>
    <property type="match status" value="1"/>
</dbReference>
<protein>
    <submittedName>
        <fullName evidence="1">T9SS type B sorting domain-containing protein</fullName>
    </submittedName>
</protein>
<name>A0ABT8WTW6_9FLAO</name>
<organism evidence="1 2">
    <name type="scientific">Flavivirga jejuensis</name>
    <dbReference type="NCBI Taxonomy" id="870487"/>
    <lineage>
        <taxon>Bacteria</taxon>
        <taxon>Pseudomonadati</taxon>
        <taxon>Bacteroidota</taxon>
        <taxon>Flavobacteriia</taxon>
        <taxon>Flavobacteriales</taxon>
        <taxon>Flavobacteriaceae</taxon>
        <taxon>Flavivirga</taxon>
    </lineage>
</organism>